<dbReference type="EMBL" id="NEDP02004843">
    <property type="protein sequence ID" value="OWF44240.1"/>
    <property type="molecule type" value="Genomic_DNA"/>
</dbReference>
<accession>A0A210Q676</accession>
<organism evidence="2 3">
    <name type="scientific">Mizuhopecten yessoensis</name>
    <name type="common">Japanese scallop</name>
    <name type="synonym">Patinopecten yessoensis</name>
    <dbReference type="NCBI Taxonomy" id="6573"/>
    <lineage>
        <taxon>Eukaryota</taxon>
        <taxon>Metazoa</taxon>
        <taxon>Spiralia</taxon>
        <taxon>Lophotrochozoa</taxon>
        <taxon>Mollusca</taxon>
        <taxon>Bivalvia</taxon>
        <taxon>Autobranchia</taxon>
        <taxon>Pteriomorphia</taxon>
        <taxon>Pectinida</taxon>
        <taxon>Pectinoidea</taxon>
        <taxon>Pectinidae</taxon>
        <taxon>Mizuhopecten</taxon>
    </lineage>
</organism>
<dbReference type="AlphaFoldDB" id="A0A210Q676"/>
<feature type="domain" description="DZIP3-like HEPN" evidence="1">
    <location>
        <begin position="43"/>
        <end position="183"/>
    </location>
</feature>
<dbReference type="OrthoDB" id="20727at2759"/>
<keyword evidence="3" id="KW-1185">Reference proteome</keyword>
<sequence>MAAAKYQSSKETTNFARICRLVIDVIPDLFRDLLIARLPSSGLAHVLTNQKGQVFSRLNKQQEKILYPQGGLFQGSVKDLDTSLLYILLRNLGNISPHQNGWGKVPVKADRSLSANIDRLREQRNEAYAHAPNASLSDGEFQARWDIIRQSVEEIQNSELNTGSFVLAVDNILTMRMDPSTEKNFITLIAQIEGEISDVKDRQDVITADMGNLKGEMVGMSVKQDAMETDIVDLQAMSSLSFNLVKHMFSFIEAHSLDVFASK</sequence>
<dbReference type="STRING" id="6573.A0A210Q676"/>
<evidence type="ECO:0000313" key="3">
    <source>
        <dbReference type="Proteomes" id="UP000242188"/>
    </source>
</evidence>
<gene>
    <name evidence="2" type="ORF">KP79_PYT24110</name>
</gene>
<protein>
    <recommendedName>
        <fullName evidence="1">DZIP3-like HEPN domain-containing protein</fullName>
    </recommendedName>
</protein>
<comment type="caution">
    <text evidence="2">The sequence shown here is derived from an EMBL/GenBank/DDBJ whole genome shotgun (WGS) entry which is preliminary data.</text>
</comment>
<dbReference type="InterPro" id="IPR041249">
    <property type="entry name" value="HEPN_DZIP3"/>
</dbReference>
<dbReference type="Pfam" id="PF18738">
    <property type="entry name" value="HEPN_DZIP3"/>
    <property type="match status" value="1"/>
</dbReference>
<evidence type="ECO:0000313" key="2">
    <source>
        <dbReference type="EMBL" id="OWF44240.1"/>
    </source>
</evidence>
<dbReference type="Proteomes" id="UP000242188">
    <property type="component" value="Unassembled WGS sequence"/>
</dbReference>
<reference evidence="2 3" key="1">
    <citation type="journal article" date="2017" name="Nat. Ecol. Evol.">
        <title>Scallop genome provides insights into evolution of bilaterian karyotype and development.</title>
        <authorList>
            <person name="Wang S."/>
            <person name="Zhang J."/>
            <person name="Jiao W."/>
            <person name="Li J."/>
            <person name="Xun X."/>
            <person name="Sun Y."/>
            <person name="Guo X."/>
            <person name="Huan P."/>
            <person name="Dong B."/>
            <person name="Zhang L."/>
            <person name="Hu X."/>
            <person name="Sun X."/>
            <person name="Wang J."/>
            <person name="Zhao C."/>
            <person name="Wang Y."/>
            <person name="Wang D."/>
            <person name="Huang X."/>
            <person name="Wang R."/>
            <person name="Lv J."/>
            <person name="Li Y."/>
            <person name="Zhang Z."/>
            <person name="Liu B."/>
            <person name="Lu W."/>
            <person name="Hui Y."/>
            <person name="Liang J."/>
            <person name="Zhou Z."/>
            <person name="Hou R."/>
            <person name="Li X."/>
            <person name="Liu Y."/>
            <person name="Li H."/>
            <person name="Ning X."/>
            <person name="Lin Y."/>
            <person name="Zhao L."/>
            <person name="Xing Q."/>
            <person name="Dou J."/>
            <person name="Li Y."/>
            <person name="Mao J."/>
            <person name="Guo H."/>
            <person name="Dou H."/>
            <person name="Li T."/>
            <person name="Mu C."/>
            <person name="Jiang W."/>
            <person name="Fu Q."/>
            <person name="Fu X."/>
            <person name="Miao Y."/>
            <person name="Liu J."/>
            <person name="Yu Q."/>
            <person name="Li R."/>
            <person name="Liao H."/>
            <person name="Li X."/>
            <person name="Kong Y."/>
            <person name="Jiang Z."/>
            <person name="Chourrout D."/>
            <person name="Li R."/>
            <person name="Bao Z."/>
        </authorList>
    </citation>
    <scope>NUCLEOTIDE SEQUENCE [LARGE SCALE GENOMIC DNA]</scope>
    <source>
        <strain evidence="2 3">PY_sf001</strain>
    </source>
</reference>
<proteinExistence type="predicted"/>
<name>A0A210Q676_MIZYE</name>
<evidence type="ECO:0000259" key="1">
    <source>
        <dbReference type="Pfam" id="PF18738"/>
    </source>
</evidence>